<sequence>MVKTTDNRAQRKTGNSLNRETKHNMNLKRVLGFLFVHVCFFMTLCNAIQIDQAPQNSTVLVGDNVTLGCQISGKGSSDRVYWRRCSINSLQCDKASSTLISLDSVSVLDANKYSVVGTYNITIYNVSVAEEGLYQCETEVSSAITATAAAHLNVIAMPTNLTAYWSLPSPLKENVAVNATCVSVNSRPPATLRWYRGTTDITAQATTITSNATQNNGYGDTTSYISITPVVANHGQTYRCIATLSTNVTNETTLVESLENGAGHNTFVMLLMVFPTVLAFLLRG</sequence>
<dbReference type="STRING" id="7574.A0A1S3JSX0"/>
<evidence type="ECO:0000256" key="4">
    <source>
        <dbReference type="ARBA" id="ARBA00023180"/>
    </source>
</evidence>
<protein>
    <submittedName>
        <fullName evidence="8">Kin of IRRE-like protein 1</fullName>
    </submittedName>
</protein>
<dbReference type="Pfam" id="PF13927">
    <property type="entry name" value="Ig_3"/>
    <property type="match status" value="1"/>
</dbReference>
<dbReference type="AlphaFoldDB" id="A0A1S3JSX0"/>
<evidence type="ECO:0000256" key="1">
    <source>
        <dbReference type="ARBA" id="ARBA00004479"/>
    </source>
</evidence>
<dbReference type="InterPro" id="IPR013162">
    <property type="entry name" value="CD80_C2-set"/>
</dbReference>
<dbReference type="InterPro" id="IPR036179">
    <property type="entry name" value="Ig-like_dom_sf"/>
</dbReference>
<dbReference type="InParanoid" id="A0A1S3JSX0"/>
<gene>
    <name evidence="8" type="primary">LOC106175664</name>
</gene>
<dbReference type="SMART" id="SM00409">
    <property type="entry name" value="IG"/>
    <property type="match status" value="2"/>
</dbReference>
<dbReference type="PROSITE" id="PS50835">
    <property type="entry name" value="IG_LIKE"/>
    <property type="match status" value="2"/>
</dbReference>
<dbReference type="RefSeq" id="XP_013413221.1">
    <property type="nucleotide sequence ID" value="XM_013557767.1"/>
</dbReference>
<evidence type="ECO:0000313" key="7">
    <source>
        <dbReference type="Proteomes" id="UP000085678"/>
    </source>
</evidence>
<feature type="domain" description="Ig-like" evidence="6">
    <location>
        <begin position="158"/>
        <end position="256"/>
    </location>
</feature>
<dbReference type="SMART" id="SM00408">
    <property type="entry name" value="IGc2"/>
    <property type="match status" value="2"/>
</dbReference>
<dbReference type="Proteomes" id="UP000085678">
    <property type="component" value="Unplaced"/>
</dbReference>
<dbReference type="Pfam" id="PF08205">
    <property type="entry name" value="C2-set_2"/>
    <property type="match status" value="1"/>
</dbReference>
<dbReference type="InterPro" id="IPR003598">
    <property type="entry name" value="Ig_sub2"/>
</dbReference>
<keyword evidence="4" id="KW-0325">Glycoprotein</keyword>
<evidence type="ECO:0000256" key="3">
    <source>
        <dbReference type="ARBA" id="ARBA00023157"/>
    </source>
</evidence>
<dbReference type="OrthoDB" id="6413693at2759"/>
<comment type="subcellular location">
    <subcellularLocation>
        <location evidence="1">Membrane</location>
        <topology evidence="1">Single-pass type I membrane protein</topology>
    </subcellularLocation>
</comment>
<accession>A0A1S3JSX0</accession>
<evidence type="ECO:0000256" key="5">
    <source>
        <dbReference type="ARBA" id="ARBA00023319"/>
    </source>
</evidence>
<dbReference type="InterPro" id="IPR013783">
    <property type="entry name" value="Ig-like_fold"/>
</dbReference>
<feature type="domain" description="Ig-like" evidence="6">
    <location>
        <begin position="48"/>
        <end position="147"/>
    </location>
</feature>
<dbReference type="SUPFAM" id="SSF48726">
    <property type="entry name" value="Immunoglobulin"/>
    <property type="match status" value="1"/>
</dbReference>
<evidence type="ECO:0000256" key="2">
    <source>
        <dbReference type="ARBA" id="ARBA00023136"/>
    </source>
</evidence>
<organism evidence="7 8">
    <name type="scientific">Lingula anatina</name>
    <name type="common">Brachiopod</name>
    <name type="synonym">Lingula unguis</name>
    <dbReference type="NCBI Taxonomy" id="7574"/>
    <lineage>
        <taxon>Eukaryota</taxon>
        <taxon>Metazoa</taxon>
        <taxon>Spiralia</taxon>
        <taxon>Lophotrochozoa</taxon>
        <taxon>Brachiopoda</taxon>
        <taxon>Linguliformea</taxon>
        <taxon>Lingulata</taxon>
        <taxon>Lingulida</taxon>
        <taxon>Linguloidea</taxon>
        <taxon>Lingulidae</taxon>
        <taxon>Lingula</taxon>
    </lineage>
</organism>
<proteinExistence type="predicted"/>
<dbReference type="InterPro" id="IPR051275">
    <property type="entry name" value="Cell_adhesion_signaling"/>
</dbReference>
<dbReference type="InterPro" id="IPR003599">
    <property type="entry name" value="Ig_sub"/>
</dbReference>
<keyword evidence="2" id="KW-0472">Membrane</keyword>
<keyword evidence="7" id="KW-1185">Reference proteome</keyword>
<dbReference type="InterPro" id="IPR007110">
    <property type="entry name" value="Ig-like_dom"/>
</dbReference>
<keyword evidence="5" id="KW-0393">Immunoglobulin domain</keyword>
<dbReference type="GeneID" id="106175664"/>
<keyword evidence="3" id="KW-1015">Disulfide bond</keyword>
<dbReference type="GO" id="GO:0016020">
    <property type="term" value="C:membrane"/>
    <property type="evidence" value="ECO:0007669"/>
    <property type="project" value="UniProtKB-SubCell"/>
</dbReference>
<evidence type="ECO:0000313" key="8">
    <source>
        <dbReference type="RefSeq" id="XP_013413221.1"/>
    </source>
</evidence>
<evidence type="ECO:0000259" key="6">
    <source>
        <dbReference type="PROSITE" id="PS50835"/>
    </source>
</evidence>
<dbReference type="PANTHER" id="PTHR11640">
    <property type="entry name" value="NEPHRIN"/>
    <property type="match status" value="1"/>
</dbReference>
<name>A0A1S3JSX0_LINAN</name>
<dbReference type="KEGG" id="lak:106175664"/>
<reference evidence="8" key="1">
    <citation type="submission" date="2025-08" db="UniProtKB">
        <authorList>
            <consortium name="RefSeq"/>
        </authorList>
    </citation>
    <scope>IDENTIFICATION</scope>
    <source>
        <tissue evidence="8">Gonads</tissue>
    </source>
</reference>
<dbReference type="Gene3D" id="2.60.40.10">
    <property type="entry name" value="Immunoglobulins"/>
    <property type="match status" value="2"/>
</dbReference>